<dbReference type="RefSeq" id="WP_008046319.1">
    <property type="nucleotide sequence ID" value="NZ_CH724153.1"/>
</dbReference>
<evidence type="ECO:0000256" key="2">
    <source>
        <dbReference type="ARBA" id="ARBA00023015"/>
    </source>
</evidence>
<dbReference type="GO" id="GO:0016987">
    <property type="term" value="F:sigma factor activity"/>
    <property type="evidence" value="ECO:0007669"/>
    <property type="project" value="UniProtKB-KW"/>
</dbReference>
<evidence type="ECO:0000256" key="4">
    <source>
        <dbReference type="ARBA" id="ARBA00023125"/>
    </source>
</evidence>
<keyword evidence="9" id="KW-1185">Reference proteome</keyword>
<dbReference type="InterPro" id="IPR014284">
    <property type="entry name" value="RNA_pol_sigma-70_dom"/>
</dbReference>
<evidence type="ECO:0000259" key="7">
    <source>
        <dbReference type="Pfam" id="PF08281"/>
    </source>
</evidence>
<dbReference type="InterPro" id="IPR007627">
    <property type="entry name" value="RNA_pol_sigma70_r2"/>
</dbReference>
<gene>
    <name evidence="8" type="ORF">MED297_00310</name>
</gene>
<keyword evidence="5" id="KW-0804">Transcription</keyword>
<proteinExistence type="inferred from homology"/>
<dbReference type="SUPFAM" id="SSF88659">
    <property type="entry name" value="Sigma3 and sigma4 domains of RNA polymerase sigma factors"/>
    <property type="match status" value="1"/>
</dbReference>
<name>A4BJU6_9GAMM</name>
<dbReference type="Pfam" id="PF08281">
    <property type="entry name" value="Sigma70_r4_2"/>
    <property type="match status" value="1"/>
</dbReference>
<evidence type="ECO:0000256" key="1">
    <source>
        <dbReference type="ARBA" id="ARBA00010641"/>
    </source>
</evidence>
<dbReference type="OrthoDB" id="9782108at2"/>
<dbReference type="Pfam" id="PF04542">
    <property type="entry name" value="Sigma70_r2"/>
    <property type="match status" value="1"/>
</dbReference>
<dbReference type="PANTHER" id="PTHR43133:SF8">
    <property type="entry name" value="RNA POLYMERASE SIGMA FACTOR HI_1459-RELATED"/>
    <property type="match status" value="1"/>
</dbReference>
<feature type="domain" description="RNA polymerase sigma factor 70 region 4 type 2" evidence="7">
    <location>
        <begin position="142"/>
        <end position="193"/>
    </location>
</feature>
<accession>A4BJU6</accession>
<keyword evidence="3" id="KW-0731">Sigma factor</keyword>
<evidence type="ECO:0000313" key="8">
    <source>
        <dbReference type="EMBL" id="EAR07613.1"/>
    </source>
</evidence>
<dbReference type="HOGENOM" id="CLU_047691_9_2_6"/>
<dbReference type="NCBIfam" id="TIGR02937">
    <property type="entry name" value="sigma70-ECF"/>
    <property type="match status" value="1"/>
</dbReference>
<dbReference type="InterPro" id="IPR013249">
    <property type="entry name" value="RNA_pol_sigma70_r4_t2"/>
</dbReference>
<evidence type="ECO:0000259" key="6">
    <source>
        <dbReference type="Pfam" id="PF04542"/>
    </source>
</evidence>
<organism evidence="8 9">
    <name type="scientific">Reinekea blandensis MED297</name>
    <dbReference type="NCBI Taxonomy" id="314283"/>
    <lineage>
        <taxon>Bacteria</taxon>
        <taxon>Pseudomonadati</taxon>
        <taxon>Pseudomonadota</taxon>
        <taxon>Gammaproteobacteria</taxon>
        <taxon>Oceanospirillales</taxon>
        <taxon>Saccharospirillaceae</taxon>
        <taxon>Reinekea</taxon>
    </lineage>
</organism>
<keyword evidence="2" id="KW-0805">Transcription regulation</keyword>
<dbReference type="InterPro" id="IPR013324">
    <property type="entry name" value="RNA_pol_sigma_r3/r4-like"/>
</dbReference>
<dbReference type="STRING" id="314283.MED297_00310"/>
<dbReference type="InterPro" id="IPR013325">
    <property type="entry name" value="RNA_pol_sigma_r2"/>
</dbReference>
<dbReference type="Gene3D" id="1.10.10.10">
    <property type="entry name" value="Winged helix-like DNA-binding domain superfamily/Winged helix DNA-binding domain"/>
    <property type="match status" value="1"/>
</dbReference>
<dbReference type="InterPro" id="IPR036388">
    <property type="entry name" value="WH-like_DNA-bd_sf"/>
</dbReference>
<dbReference type="PANTHER" id="PTHR43133">
    <property type="entry name" value="RNA POLYMERASE ECF-TYPE SIGMA FACTO"/>
    <property type="match status" value="1"/>
</dbReference>
<dbReference type="EMBL" id="AAOE01000037">
    <property type="protein sequence ID" value="EAR07613.1"/>
    <property type="molecule type" value="Genomic_DNA"/>
</dbReference>
<sequence>MTLISNLQTWWQTRHASAWTDWPDGDLLEHYRTAGSTAAMDLLIRRHCNALYHFLLTLADPVLAEDISQQVWTGLIERPDQYQAQAASFRTWLFTVGRNRTVDELRRQQRWQWPSTDDSAIDRTIDDEHVTLTFTERDDLNEAFDQALTALPFVQREAISLQLEGFSLADIALITHDKPETIKSRLRFARQQLKHSLEENHD</sequence>
<comment type="caution">
    <text evidence="8">The sequence shown here is derived from an EMBL/GenBank/DDBJ whole genome shotgun (WGS) entry which is preliminary data.</text>
</comment>
<dbReference type="AlphaFoldDB" id="A4BJU6"/>
<dbReference type="Proteomes" id="UP000005953">
    <property type="component" value="Unassembled WGS sequence"/>
</dbReference>
<evidence type="ECO:0000313" key="9">
    <source>
        <dbReference type="Proteomes" id="UP000005953"/>
    </source>
</evidence>
<reference evidence="8 9" key="1">
    <citation type="submission" date="2006-02" db="EMBL/GenBank/DDBJ databases">
        <authorList>
            <person name="Pinhassi J."/>
            <person name="Pedros-Alio C."/>
            <person name="Ferriera S."/>
            <person name="Johnson J."/>
            <person name="Kravitz S."/>
            <person name="Halpern A."/>
            <person name="Remington K."/>
            <person name="Beeson K."/>
            <person name="Tran B."/>
            <person name="Rogers Y.-H."/>
            <person name="Friedman R."/>
            <person name="Venter J.C."/>
        </authorList>
    </citation>
    <scope>NUCLEOTIDE SEQUENCE [LARGE SCALE GENOMIC DNA]</scope>
    <source>
        <strain evidence="8 9">MED297</strain>
    </source>
</reference>
<protein>
    <submittedName>
        <fullName evidence="8">RNA polymerase sigma-70 factor</fullName>
    </submittedName>
</protein>
<dbReference type="Gene3D" id="1.10.1740.10">
    <property type="match status" value="1"/>
</dbReference>
<feature type="domain" description="RNA polymerase sigma-70 region 2" evidence="6">
    <location>
        <begin position="43"/>
        <end position="110"/>
    </location>
</feature>
<keyword evidence="4" id="KW-0238">DNA-binding</keyword>
<evidence type="ECO:0000256" key="5">
    <source>
        <dbReference type="ARBA" id="ARBA00023163"/>
    </source>
</evidence>
<dbReference type="GO" id="GO:0003677">
    <property type="term" value="F:DNA binding"/>
    <property type="evidence" value="ECO:0007669"/>
    <property type="project" value="UniProtKB-KW"/>
</dbReference>
<dbReference type="InterPro" id="IPR039425">
    <property type="entry name" value="RNA_pol_sigma-70-like"/>
</dbReference>
<dbReference type="SUPFAM" id="SSF88946">
    <property type="entry name" value="Sigma2 domain of RNA polymerase sigma factors"/>
    <property type="match status" value="1"/>
</dbReference>
<dbReference type="GO" id="GO:0006352">
    <property type="term" value="P:DNA-templated transcription initiation"/>
    <property type="evidence" value="ECO:0007669"/>
    <property type="project" value="InterPro"/>
</dbReference>
<evidence type="ECO:0000256" key="3">
    <source>
        <dbReference type="ARBA" id="ARBA00023082"/>
    </source>
</evidence>
<comment type="similarity">
    <text evidence="1">Belongs to the sigma-70 factor family. ECF subfamily.</text>
</comment>